<comment type="caution">
    <text evidence="2">The sequence shown here is derived from an EMBL/GenBank/DDBJ whole genome shotgun (WGS) entry which is preliminary data.</text>
</comment>
<proteinExistence type="predicted"/>
<dbReference type="AlphaFoldDB" id="A0A5J4RC04"/>
<keyword evidence="1" id="KW-0175">Coiled coil</keyword>
<gene>
    <name evidence="2" type="ORF">EZS27_019865</name>
</gene>
<sequence>MSLDLYFFKKGFDIQKSRADIDATYTKLQAAKAQLEDLEDAYDEAKLSSLNITHNLNKMAKEVGLYEVLWKPEIIGITIASQMIPFLEKGLKELEANLDKYKAFNPPNGFGSYEDFVGFCKSVLHNCHEYPDAVIEASA</sequence>
<dbReference type="EMBL" id="SNRY01001359">
    <property type="protein sequence ID" value="KAA6331536.1"/>
    <property type="molecule type" value="Genomic_DNA"/>
</dbReference>
<organism evidence="2">
    <name type="scientific">termite gut metagenome</name>
    <dbReference type="NCBI Taxonomy" id="433724"/>
    <lineage>
        <taxon>unclassified sequences</taxon>
        <taxon>metagenomes</taxon>
        <taxon>organismal metagenomes</taxon>
    </lineage>
</organism>
<evidence type="ECO:0000313" key="2">
    <source>
        <dbReference type="EMBL" id="KAA6331536.1"/>
    </source>
</evidence>
<protein>
    <submittedName>
        <fullName evidence="2">Uncharacterized protein</fullName>
    </submittedName>
</protein>
<accession>A0A5J4RC04</accession>
<feature type="coiled-coil region" evidence="1">
    <location>
        <begin position="21"/>
        <end position="48"/>
    </location>
</feature>
<evidence type="ECO:0000256" key="1">
    <source>
        <dbReference type="SAM" id="Coils"/>
    </source>
</evidence>
<reference evidence="2" key="1">
    <citation type="submission" date="2019-03" db="EMBL/GenBank/DDBJ databases">
        <title>Single cell metagenomics reveals metabolic interactions within the superorganism composed of flagellate Streblomastix strix and complex community of Bacteroidetes bacteria on its surface.</title>
        <authorList>
            <person name="Treitli S.C."/>
            <person name="Kolisko M."/>
            <person name="Husnik F."/>
            <person name="Keeling P."/>
            <person name="Hampl V."/>
        </authorList>
    </citation>
    <scope>NUCLEOTIDE SEQUENCE</scope>
    <source>
        <strain evidence="2">STM</strain>
    </source>
</reference>
<name>A0A5J4RC04_9ZZZZ</name>